<dbReference type="PANTHER" id="PTHR12506">
    <property type="entry name" value="PROTEIN PHOSPHATASE RELATED"/>
    <property type="match status" value="1"/>
</dbReference>
<sequence length="404" mass="44067">MPGNRKLQRNGLATDRVEEAMRGLKVEENENGRVSEPVSYPDRPGEPDCLYYLRTGSCGYGTNCRFNHPSHGGQVDGAKNISGLPERDGQPDCEFYLKTGTCKYGPLCKYHHPKDKRPDDAVMNAIGLPMRQDVKPCPYYMRTGLCKYGSVCKFDHPEPALDGNALPVVGPVRGSSGSTVVPKPTYYANSLQVPQTYMPLPLYLSPSQGWNAYMGSVNQVGNVLTSPAANGQLPVSYLPDRPDQPECRHFMNFGSCKYGSECKYHHPREKISQLASGSIGPLGLPLRPGQPICSHYSQYGLCKYGPTCRFDHPLGGYSYAYGQTDPPLASAFPPSTLYPRMVTPLVTISDPKTFGDWIKNGSTTAGDQKNQHANTKSVGDSSDRADSVAQHSNSSSVVIQNGSE</sequence>
<protein>
    <recommendedName>
        <fullName evidence="7">C3H1-type domain-containing protein</fullName>
    </recommendedName>
</protein>
<dbReference type="SUPFAM" id="SSF90229">
    <property type="entry name" value="CCCH zinc finger"/>
    <property type="match status" value="5"/>
</dbReference>
<dbReference type="Gene3D" id="2.30.30.1190">
    <property type="match status" value="1"/>
</dbReference>
<keyword evidence="9" id="KW-1185">Reference proteome</keyword>
<name>A0ABD3BEP7_9LAMI</name>
<dbReference type="PROSITE" id="PS50103">
    <property type="entry name" value="ZF_C3H1"/>
    <property type="match status" value="5"/>
</dbReference>
<feature type="domain" description="C3H1-type" evidence="7">
    <location>
        <begin position="43"/>
        <end position="71"/>
    </location>
</feature>
<dbReference type="AlphaFoldDB" id="A0ABD3BEP7"/>
<evidence type="ECO:0000313" key="9">
    <source>
        <dbReference type="Proteomes" id="UP001632038"/>
    </source>
</evidence>
<feature type="zinc finger region" description="C3H1-type" evidence="5">
    <location>
        <begin position="241"/>
        <end position="269"/>
    </location>
</feature>
<keyword evidence="2 5" id="KW-0863">Zinc-finger</keyword>
<evidence type="ECO:0000259" key="7">
    <source>
        <dbReference type="PROSITE" id="PS50103"/>
    </source>
</evidence>
<dbReference type="Proteomes" id="UP001632038">
    <property type="component" value="Unassembled WGS sequence"/>
</dbReference>
<evidence type="ECO:0000256" key="6">
    <source>
        <dbReference type="SAM" id="MobiDB-lite"/>
    </source>
</evidence>
<organism evidence="8 9">
    <name type="scientific">Castilleja foliolosa</name>
    <dbReference type="NCBI Taxonomy" id="1961234"/>
    <lineage>
        <taxon>Eukaryota</taxon>
        <taxon>Viridiplantae</taxon>
        <taxon>Streptophyta</taxon>
        <taxon>Embryophyta</taxon>
        <taxon>Tracheophyta</taxon>
        <taxon>Spermatophyta</taxon>
        <taxon>Magnoliopsida</taxon>
        <taxon>eudicotyledons</taxon>
        <taxon>Gunneridae</taxon>
        <taxon>Pentapetalae</taxon>
        <taxon>asterids</taxon>
        <taxon>lamiids</taxon>
        <taxon>Lamiales</taxon>
        <taxon>Orobanchaceae</taxon>
        <taxon>Pedicularideae</taxon>
        <taxon>Castillejinae</taxon>
        <taxon>Castilleja</taxon>
    </lineage>
</organism>
<dbReference type="EMBL" id="JAVIJP010000100">
    <property type="protein sequence ID" value="KAL3615287.1"/>
    <property type="molecule type" value="Genomic_DNA"/>
</dbReference>
<feature type="zinc finger region" description="C3H1-type" evidence="5">
    <location>
        <begin position="43"/>
        <end position="71"/>
    </location>
</feature>
<dbReference type="GO" id="GO:0003677">
    <property type="term" value="F:DNA binding"/>
    <property type="evidence" value="ECO:0007669"/>
    <property type="project" value="UniProtKB-KW"/>
</dbReference>
<feature type="zinc finger region" description="C3H1-type" evidence="5">
    <location>
        <begin position="87"/>
        <end position="115"/>
    </location>
</feature>
<keyword evidence="3 5" id="KW-0862">Zinc</keyword>
<dbReference type="Pfam" id="PF00642">
    <property type="entry name" value="zf-CCCH"/>
    <property type="match status" value="5"/>
</dbReference>
<evidence type="ECO:0000256" key="5">
    <source>
        <dbReference type="PROSITE-ProRule" id="PRU00723"/>
    </source>
</evidence>
<dbReference type="Gene3D" id="4.10.1000.10">
    <property type="entry name" value="Zinc finger, CCCH-type"/>
    <property type="match status" value="2"/>
</dbReference>
<feature type="domain" description="C3H1-type" evidence="7">
    <location>
        <begin position="87"/>
        <end position="115"/>
    </location>
</feature>
<feature type="domain" description="C3H1-type" evidence="7">
    <location>
        <begin position="241"/>
        <end position="269"/>
    </location>
</feature>
<dbReference type="InterPro" id="IPR036855">
    <property type="entry name" value="Znf_CCCH_sf"/>
</dbReference>
<feature type="region of interest" description="Disordered" evidence="6">
    <location>
        <begin position="359"/>
        <end position="404"/>
    </location>
</feature>
<keyword evidence="4" id="KW-0238">DNA-binding</keyword>
<keyword evidence="1 5" id="KW-0479">Metal-binding</keyword>
<feature type="domain" description="C3H1-type" evidence="7">
    <location>
        <begin position="287"/>
        <end position="315"/>
    </location>
</feature>
<evidence type="ECO:0000256" key="2">
    <source>
        <dbReference type="ARBA" id="ARBA00022771"/>
    </source>
</evidence>
<reference evidence="9" key="1">
    <citation type="journal article" date="2024" name="IScience">
        <title>Strigolactones Initiate the Formation of Haustorium-like Structures in Castilleja.</title>
        <authorList>
            <person name="Buerger M."/>
            <person name="Peterson D."/>
            <person name="Chory J."/>
        </authorList>
    </citation>
    <scope>NUCLEOTIDE SEQUENCE [LARGE SCALE GENOMIC DNA]</scope>
</reference>
<gene>
    <name evidence="8" type="ORF">CASFOL_040948</name>
</gene>
<dbReference type="PANTHER" id="PTHR12506:SF50">
    <property type="entry name" value="ZINC FINGER CCCH DOMAIN-CONTAINING PROTEIN 26"/>
    <property type="match status" value="1"/>
</dbReference>
<evidence type="ECO:0000313" key="8">
    <source>
        <dbReference type="EMBL" id="KAL3615287.1"/>
    </source>
</evidence>
<feature type="zinc finger region" description="C3H1-type" evidence="5">
    <location>
        <begin position="287"/>
        <end position="315"/>
    </location>
</feature>
<accession>A0ABD3BEP7</accession>
<feature type="compositionally biased region" description="Polar residues" evidence="6">
    <location>
        <begin position="389"/>
        <end position="404"/>
    </location>
</feature>
<dbReference type="InterPro" id="IPR000571">
    <property type="entry name" value="Znf_CCCH"/>
</dbReference>
<proteinExistence type="predicted"/>
<evidence type="ECO:0000256" key="4">
    <source>
        <dbReference type="ARBA" id="ARBA00023125"/>
    </source>
</evidence>
<evidence type="ECO:0000256" key="1">
    <source>
        <dbReference type="ARBA" id="ARBA00022723"/>
    </source>
</evidence>
<dbReference type="SMART" id="SM00356">
    <property type="entry name" value="ZnF_C3H1"/>
    <property type="match status" value="5"/>
</dbReference>
<dbReference type="InterPro" id="IPR050974">
    <property type="entry name" value="Plant_ZF_CCCH"/>
</dbReference>
<feature type="domain" description="C3H1-type" evidence="7">
    <location>
        <begin position="131"/>
        <end position="159"/>
    </location>
</feature>
<feature type="compositionally biased region" description="Polar residues" evidence="6">
    <location>
        <begin position="360"/>
        <end position="380"/>
    </location>
</feature>
<dbReference type="GO" id="GO:0008270">
    <property type="term" value="F:zinc ion binding"/>
    <property type="evidence" value="ECO:0007669"/>
    <property type="project" value="UniProtKB-KW"/>
</dbReference>
<feature type="zinc finger region" description="C3H1-type" evidence="5">
    <location>
        <begin position="131"/>
        <end position="159"/>
    </location>
</feature>
<dbReference type="GO" id="GO:0003729">
    <property type="term" value="F:mRNA binding"/>
    <property type="evidence" value="ECO:0007669"/>
    <property type="project" value="UniProtKB-ARBA"/>
</dbReference>
<comment type="caution">
    <text evidence="8">The sequence shown here is derived from an EMBL/GenBank/DDBJ whole genome shotgun (WGS) entry which is preliminary data.</text>
</comment>
<evidence type="ECO:0000256" key="3">
    <source>
        <dbReference type="ARBA" id="ARBA00022833"/>
    </source>
</evidence>